<accession>A0ABW0CXT1</accession>
<reference evidence="3" key="1">
    <citation type="journal article" date="2019" name="Int. J. Syst. Evol. Microbiol.">
        <title>The Global Catalogue of Microorganisms (GCM) 10K type strain sequencing project: providing services to taxonomists for standard genome sequencing and annotation.</title>
        <authorList>
            <consortium name="The Broad Institute Genomics Platform"/>
            <consortium name="The Broad Institute Genome Sequencing Center for Infectious Disease"/>
            <person name="Wu L."/>
            <person name="Ma J."/>
        </authorList>
    </citation>
    <scope>NUCLEOTIDE SEQUENCE [LARGE SCALE GENOMIC DNA]</scope>
    <source>
        <strain evidence="3">KCTC 42586</strain>
    </source>
</reference>
<name>A0ABW0CXT1_STRCD</name>
<gene>
    <name evidence="2" type="ORF">ACFPQ9_37840</name>
</gene>
<organism evidence="2 3">
    <name type="scientific">Streptomyces coerulescens</name>
    <dbReference type="NCBI Taxonomy" id="29304"/>
    <lineage>
        <taxon>Bacteria</taxon>
        <taxon>Bacillati</taxon>
        <taxon>Actinomycetota</taxon>
        <taxon>Actinomycetes</taxon>
        <taxon>Kitasatosporales</taxon>
        <taxon>Streptomycetaceae</taxon>
        <taxon>Streptomyces</taxon>
    </lineage>
</organism>
<evidence type="ECO:0000313" key="3">
    <source>
        <dbReference type="Proteomes" id="UP001596263"/>
    </source>
</evidence>
<dbReference type="EMBL" id="JBHSKM010000044">
    <property type="protein sequence ID" value="MFC5219606.1"/>
    <property type="molecule type" value="Genomic_DNA"/>
</dbReference>
<feature type="region of interest" description="Disordered" evidence="1">
    <location>
        <begin position="1"/>
        <end position="20"/>
    </location>
</feature>
<proteinExistence type="predicted"/>
<protein>
    <submittedName>
        <fullName evidence="2">Uncharacterized protein</fullName>
    </submittedName>
</protein>
<evidence type="ECO:0000313" key="2">
    <source>
        <dbReference type="EMBL" id="MFC5219606.1"/>
    </source>
</evidence>
<keyword evidence="3" id="KW-1185">Reference proteome</keyword>
<comment type="caution">
    <text evidence="2">The sequence shown here is derived from an EMBL/GenBank/DDBJ whole genome shotgun (WGS) entry which is preliminary data.</text>
</comment>
<dbReference type="Proteomes" id="UP001596263">
    <property type="component" value="Unassembled WGS sequence"/>
</dbReference>
<evidence type="ECO:0000256" key="1">
    <source>
        <dbReference type="SAM" id="MobiDB-lite"/>
    </source>
</evidence>
<sequence>MARPIERFRPNTPSPEIEIPAADPVEEQLGTLAHEGAVDLIELAAAPPVAAGAVELEVVVPPNGSTMLASDGQQVPVAVQRYLTGNSSLPSCTLCCFTATLRTWPNGRRAWSGMRRCR</sequence>